<dbReference type="EMBL" id="PDLN01000011">
    <property type="protein sequence ID" value="RDW71997.1"/>
    <property type="molecule type" value="Genomic_DNA"/>
</dbReference>
<evidence type="ECO:0000256" key="1">
    <source>
        <dbReference type="SAM" id="MobiDB-lite"/>
    </source>
</evidence>
<dbReference type="Gene3D" id="3.40.50.150">
    <property type="entry name" value="Vaccinia Virus protein VP39"/>
    <property type="match status" value="1"/>
</dbReference>
<keyword evidence="3" id="KW-1185">Reference proteome</keyword>
<comment type="caution">
    <text evidence="2">The sequence shown here is derived from an EMBL/GenBank/DDBJ whole genome shotgun (WGS) entry which is preliminary data.</text>
</comment>
<evidence type="ECO:0000313" key="3">
    <source>
        <dbReference type="Proteomes" id="UP000256328"/>
    </source>
</evidence>
<dbReference type="GO" id="GO:0008168">
    <property type="term" value="F:methyltransferase activity"/>
    <property type="evidence" value="ECO:0007669"/>
    <property type="project" value="TreeGrafter"/>
</dbReference>
<feature type="compositionally biased region" description="Basic and acidic residues" evidence="1">
    <location>
        <begin position="15"/>
        <end position="25"/>
    </location>
</feature>
<feature type="region of interest" description="Disordered" evidence="1">
    <location>
        <begin position="1"/>
        <end position="47"/>
    </location>
</feature>
<proteinExistence type="predicted"/>
<dbReference type="PANTHER" id="PTHR43591:SF102">
    <property type="entry name" value="S-ADENOSYL-L-METHIONINE-DEPENDENT METHYLTRANSFERASE"/>
    <property type="match status" value="1"/>
</dbReference>
<dbReference type="AlphaFoldDB" id="A0A3D8RD69"/>
<reference evidence="2 3" key="1">
    <citation type="journal article" date="2018" name="IMA Fungus">
        <title>IMA Genome-F 9: Draft genome sequence of Annulohypoxylon stygium, Aspergillus mulundensis, Berkeleyomyces basicola (syn. Thielaviopsis basicola), Ceratocystis smalleyi, two Cercospora beticola strains, Coleophoma cylindrospora, Fusarium fracticaudum, Phialophora cf. hyalina, and Morchella septimelata.</title>
        <authorList>
            <person name="Wingfield B.D."/>
            <person name="Bills G.F."/>
            <person name="Dong Y."/>
            <person name="Huang W."/>
            <person name="Nel W.J."/>
            <person name="Swalarsk-Parry B.S."/>
            <person name="Vaghefi N."/>
            <person name="Wilken P.M."/>
            <person name="An Z."/>
            <person name="de Beer Z.W."/>
            <person name="De Vos L."/>
            <person name="Chen L."/>
            <person name="Duong T.A."/>
            <person name="Gao Y."/>
            <person name="Hammerbacher A."/>
            <person name="Kikkert J.R."/>
            <person name="Li Y."/>
            <person name="Li H."/>
            <person name="Li K."/>
            <person name="Li Q."/>
            <person name="Liu X."/>
            <person name="Ma X."/>
            <person name="Naidoo K."/>
            <person name="Pethybridge S.J."/>
            <person name="Sun J."/>
            <person name="Steenkamp E.T."/>
            <person name="van der Nest M.A."/>
            <person name="van Wyk S."/>
            <person name="Wingfield M.J."/>
            <person name="Xiong C."/>
            <person name="Yue Q."/>
            <person name="Zhang X."/>
        </authorList>
    </citation>
    <scope>NUCLEOTIDE SEQUENCE [LARGE SCALE GENOMIC DNA]</scope>
    <source>
        <strain evidence="2 3">BP5796</strain>
    </source>
</reference>
<dbReference type="CDD" id="cd02440">
    <property type="entry name" value="AdoMet_MTases"/>
    <property type="match status" value="1"/>
</dbReference>
<organism evidence="2 3">
    <name type="scientific">Coleophoma crateriformis</name>
    <dbReference type="NCBI Taxonomy" id="565419"/>
    <lineage>
        <taxon>Eukaryota</taxon>
        <taxon>Fungi</taxon>
        <taxon>Dikarya</taxon>
        <taxon>Ascomycota</taxon>
        <taxon>Pezizomycotina</taxon>
        <taxon>Leotiomycetes</taxon>
        <taxon>Helotiales</taxon>
        <taxon>Dermateaceae</taxon>
        <taxon>Coleophoma</taxon>
    </lineage>
</organism>
<gene>
    <name evidence="2" type="ORF">BP5796_08031</name>
</gene>
<dbReference type="Proteomes" id="UP000256328">
    <property type="component" value="Unassembled WGS sequence"/>
</dbReference>
<evidence type="ECO:0000313" key="2">
    <source>
        <dbReference type="EMBL" id="RDW71997.1"/>
    </source>
</evidence>
<dbReference type="PANTHER" id="PTHR43591">
    <property type="entry name" value="METHYLTRANSFERASE"/>
    <property type="match status" value="1"/>
</dbReference>
<accession>A0A3D8RD69</accession>
<dbReference type="Pfam" id="PF13489">
    <property type="entry name" value="Methyltransf_23"/>
    <property type="match status" value="1"/>
</dbReference>
<evidence type="ECO:0008006" key="4">
    <source>
        <dbReference type="Google" id="ProtNLM"/>
    </source>
</evidence>
<name>A0A3D8RD69_9HELO</name>
<dbReference type="OrthoDB" id="2013972at2759"/>
<protein>
    <recommendedName>
        <fullName evidence="4">S-adenosyl-L-methionine-dependent methyltransferase</fullName>
    </recommendedName>
</protein>
<dbReference type="InterPro" id="IPR029063">
    <property type="entry name" value="SAM-dependent_MTases_sf"/>
</dbReference>
<sequence>MPEFLSDTLSATVGKGEDSSDHVDIGRLSIDDGISNDDVTSSEDPVETHKLTTSAIGVDPEKHEHVKEHGRTYHAYNQGKYPLPNDQQEQNRLNLQHRMLTMLTHGKLYLSPLGDNLQHVLDLATGTAKEHPSATVLGTDLSRIQPQSVPPNLRFEIKDAEEEWDFEQKFDFIHGRALVTCFTDPSHVVRQAYRSLVPGGYLEFRDGIMPMEYMEDPPKDCALVKWNEYMVAAGAKAGRPVTNVKNYKRWMEESGFENVIEETYYLPSNPWPKGQYFKTISKWFQADMLPSLDGISVKMFSSLGWSSDQIKTFLDDVRKDFQNPSIHAYLQVKVVYGRKPNQVDDVNGKEKSS</sequence>
<dbReference type="SUPFAM" id="SSF53335">
    <property type="entry name" value="S-adenosyl-L-methionine-dependent methyltransferases"/>
    <property type="match status" value="1"/>
</dbReference>